<dbReference type="Proteomes" id="UP000003136">
    <property type="component" value="Unassembled WGS sequence"/>
</dbReference>
<dbReference type="eggNOG" id="COG4123">
    <property type="taxonomic scope" value="Bacteria"/>
</dbReference>
<dbReference type="CDD" id="cd02440">
    <property type="entry name" value="AdoMet_MTases"/>
    <property type="match status" value="1"/>
</dbReference>
<dbReference type="EMBL" id="ABVQ01000037">
    <property type="protein sequence ID" value="EEC55794.1"/>
    <property type="molecule type" value="Genomic_DNA"/>
</dbReference>
<proteinExistence type="predicted"/>
<dbReference type="PANTHER" id="PTHR47739">
    <property type="entry name" value="TRNA1(VAL) (ADENINE(37)-N6)-METHYLTRANSFERASE"/>
    <property type="match status" value="1"/>
</dbReference>
<dbReference type="HOGENOM" id="CLU_061983_3_1_9"/>
<reference evidence="2 3" key="2">
    <citation type="submission" date="2008-11" db="EMBL/GenBank/DDBJ databases">
        <authorList>
            <person name="Fulton L."/>
            <person name="Clifton S."/>
            <person name="Fulton B."/>
            <person name="Xu J."/>
            <person name="Minx P."/>
            <person name="Pepin K.H."/>
            <person name="Johnson M."/>
            <person name="Bhonagiri V."/>
            <person name="Nash W.E."/>
            <person name="Mardis E.R."/>
            <person name="Wilson R.K."/>
        </authorList>
    </citation>
    <scope>NUCLEOTIDE SEQUENCE [LARGE SCALE GENOMIC DNA]</scope>
    <source>
        <strain evidence="2 3">ATCC 43243</strain>
    </source>
</reference>
<keyword evidence="3" id="KW-1185">Reference proteome</keyword>
<gene>
    <name evidence="2" type="ORF">BACPEC_02301</name>
</gene>
<dbReference type="InterPro" id="IPR029063">
    <property type="entry name" value="SAM-dependent_MTases_sf"/>
</dbReference>
<dbReference type="Pfam" id="PF05175">
    <property type="entry name" value="MTS"/>
    <property type="match status" value="1"/>
</dbReference>
<evidence type="ECO:0000313" key="2">
    <source>
        <dbReference type="EMBL" id="EEC55794.1"/>
    </source>
</evidence>
<dbReference type="STRING" id="483218.BACPEC_02301"/>
<protein>
    <recommendedName>
        <fullName evidence="1">Methyltransferase small domain-containing protein</fullName>
    </recommendedName>
</protein>
<accession>B7AUA3</accession>
<dbReference type="Gene3D" id="3.40.50.150">
    <property type="entry name" value="Vaccinia Virus protein VP39"/>
    <property type="match status" value="1"/>
</dbReference>
<feature type="domain" description="Methyltransferase small" evidence="1">
    <location>
        <begin position="44"/>
        <end position="175"/>
    </location>
</feature>
<dbReference type="PANTHER" id="PTHR47739:SF1">
    <property type="entry name" value="TRNA1(VAL) (ADENINE(37)-N6)-METHYLTRANSFERASE"/>
    <property type="match status" value="1"/>
</dbReference>
<comment type="caution">
    <text evidence="2">The sequence shown here is derived from an EMBL/GenBank/DDBJ whole genome shotgun (WGS) entry which is preliminary data.</text>
</comment>
<organism evidence="2 3">
    <name type="scientific">[Bacteroides] pectinophilus ATCC 43243</name>
    <dbReference type="NCBI Taxonomy" id="483218"/>
    <lineage>
        <taxon>Bacteria</taxon>
        <taxon>Bacillati</taxon>
        <taxon>Bacillota</taxon>
        <taxon>Clostridia</taxon>
        <taxon>Eubacteriales</taxon>
    </lineage>
</organism>
<dbReference type="SUPFAM" id="SSF53335">
    <property type="entry name" value="S-adenosyl-L-methionine-dependent methyltransferases"/>
    <property type="match status" value="1"/>
</dbReference>
<dbReference type="AlphaFoldDB" id="B7AUA3"/>
<evidence type="ECO:0000313" key="3">
    <source>
        <dbReference type="Proteomes" id="UP000003136"/>
    </source>
</evidence>
<sequence>MGWSLMELKENERIDDLQCHGRMLIQNKSMFCFGIDAVLLANYAVVNEGDVCMDLCTGNGIIPVLMEAKTKGKHYTGLEIQKESAELARKSVELNNTADRIDIVNDDLKNAVALYKRGRFDVVTVNPPYMNENHGIVNPSSPKAIARHEICCTLEDIISTSSALLRDKGRFYMVHRPQRLVQIFELCHSYRLEPKRMRMVYPSYGKNANMVLIEAVRGGNSQLTTEPPLIVYNEDGGYTEDVLRYYREGGEDER</sequence>
<evidence type="ECO:0000259" key="1">
    <source>
        <dbReference type="Pfam" id="PF05175"/>
    </source>
</evidence>
<dbReference type="GO" id="GO:0008168">
    <property type="term" value="F:methyltransferase activity"/>
    <property type="evidence" value="ECO:0007669"/>
    <property type="project" value="InterPro"/>
</dbReference>
<dbReference type="InterPro" id="IPR050210">
    <property type="entry name" value="tRNA_Adenine-N(6)_MTase"/>
</dbReference>
<reference evidence="2 3" key="1">
    <citation type="submission" date="2008-11" db="EMBL/GenBank/DDBJ databases">
        <title>Draft genome sequence of Bacteroides pectinophilus (ATCC 43243).</title>
        <authorList>
            <person name="Sudarsanam P."/>
            <person name="Ley R."/>
            <person name="Guruge J."/>
            <person name="Turnbaugh P.J."/>
            <person name="Mahowald M."/>
            <person name="Liep D."/>
            <person name="Gordon J."/>
        </authorList>
    </citation>
    <scope>NUCLEOTIDE SEQUENCE [LARGE SCALE GENOMIC DNA]</scope>
    <source>
        <strain evidence="2 3">ATCC 43243</strain>
    </source>
</reference>
<name>B7AUA3_9FIRM</name>
<dbReference type="InterPro" id="IPR007848">
    <property type="entry name" value="Small_mtfrase_dom"/>
</dbReference>